<reference evidence="6" key="1">
    <citation type="submission" date="2017-06" db="EMBL/GenBank/DDBJ databases">
        <authorList>
            <person name="Varghese N."/>
            <person name="Submissions S."/>
        </authorList>
    </citation>
    <scope>NUCLEOTIDE SEQUENCE [LARGE SCALE GENOMIC DNA]</scope>
    <source>
        <strain evidence="6">JCM 23211</strain>
    </source>
</reference>
<dbReference type="InterPro" id="IPR000485">
    <property type="entry name" value="AsnC-type_HTH_dom"/>
</dbReference>
<dbReference type="InterPro" id="IPR011008">
    <property type="entry name" value="Dimeric_a/b-barrel"/>
</dbReference>
<dbReference type="GO" id="GO:0005829">
    <property type="term" value="C:cytosol"/>
    <property type="evidence" value="ECO:0007669"/>
    <property type="project" value="TreeGrafter"/>
</dbReference>
<dbReference type="InterPro" id="IPR036388">
    <property type="entry name" value="WH-like_DNA-bd_sf"/>
</dbReference>
<dbReference type="Pfam" id="PF13412">
    <property type="entry name" value="HTH_24"/>
    <property type="match status" value="1"/>
</dbReference>
<protein>
    <submittedName>
        <fullName evidence="5">DNA-binding transcriptional regulator, Lrp family</fullName>
    </submittedName>
</protein>
<dbReference type="GO" id="GO:0043200">
    <property type="term" value="P:response to amino acid"/>
    <property type="evidence" value="ECO:0007669"/>
    <property type="project" value="TreeGrafter"/>
</dbReference>
<dbReference type="PROSITE" id="PS50956">
    <property type="entry name" value="HTH_ASNC_2"/>
    <property type="match status" value="1"/>
</dbReference>
<dbReference type="InterPro" id="IPR019888">
    <property type="entry name" value="Tscrpt_reg_AsnC-like"/>
</dbReference>
<keyword evidence="3" id="KW-0804">Transcription</keyword>
<dbReference type="PANTHER" id="PTHR30154:SF54">
    <property type="entry name" value="POSSIBLE TRANSCRIPTIONAL REGULATORY PROTEIN (PROBABLY LRP_ASNC-FAMILY)"/>
    <property type="match status" value="1"/>
</dbReference>
<dbReference type="PRINTS" id="PR00033">
    <property type="entry name" value="HTHASNC"/>
</dbReference>
<evidence type="ECO:0000259" key="4">
    <source>
        <dbReference type="PROSITE" id="PS50956"/>
    </source>
</evidence>
<dbReference type="PANTHER" id="PTHR30154">
    <property type="entry name" value="LEUCINE-RESPONSIVE REGULATORY PROTEIN"/>
    <property type="match status" value="1"/>
</dbReference>
<dbReference type="InterPro" id="IPR019887">
    <property type="entry name" value="Tscrpt_reg_AsnC/Lrp_C"/>
</dbReference>
<dbReference type="SMART" id="SM00344">
    <property type="entry name" value="HTH_ASNC"/>
    <property type="match status" value="1"/>
</dbReference>
<dbReference type="Proteomes" id="UP000198327">
    <property type="component" value="Unassembled WGS sequence"/>
</dbReference>
<evidence type="ECO:0000313" key="6">
    <source>
        <dbReference type="Proteomes" id="UP000198327"/>
    </source>
</evidence>
<dbReference type="STRING" id="398843.A3K89_05200"/>
<dbReference type="InterPro" id="IPR036390">
    <property type="entry name" value="WH_DNA-bd_sf"/>
</dbReference>
<dbReference type="SUPFAM" id="SSF54909">
    <property type="entry name" value="Dimeric alpha+beta barrel"/>
    <property type="match status" value="1"/>
</dbReference>
<evidence type="ECO:0000256" key="1">
    <source>
        <dbReference type="ARBA" id="ARBA00023015"/>
    </source>
</evidence>
<name>A0A239LKH8_9NOCA</name>
<dbReference type="Gene3D" id="1.10.10.10">
    <property type="entry name" value="Winged helix-like DNA-binding domain superfamily/Winged helix DNA-binding domain"/>
    <property type="match status" value="1"/>
</dbReference>
<gene>
    <name evidence="5" type="ORF">SAMN05421642_113138</name>
</gene>
<organism evidence="5 6">
    <name type="scientific">Rhodococcoides kyotonense</name>
    <dbReference type="NCBI Taxonomy" id="398843"/>
    <lineage>
        <taxon>Bacteria</taxon>
        <taxon>Bacillati</taxon>
        <taxon>Actinomycetota</taxon>
        <taxon>Actinomycetes</taxon>
        <taxon>Mycobacteriales</taxon>
        <taxon>Nocardiaceae</taxon>
        <taxon>Rhodococcoides</taxon>
    </lineage>
</organism>
<proteinExistence type="predicted"/>
<keyword evidence="2 5" id="KW-0238">DNA-binding</keyword>
<dbReference type="AlphaFoldDB" id="A0A239LKH8"/>
<feature type="domain" description="HTH asnC-type" evidence="4">
    <location>
        <begin position="49"/>
        <end position="110"/>
    </location>
</feature>
<evidence type="ECO:0000256" key="3">
    <source>
        <dbReference type="ARBA" id="ARBA00023163"/>
    </source>
</evidence>
<accession>A0A239LKH8</accession>
<dbReference type="Pfam" id="PF01037">
    <property type="entry name" value="AsnC_trans_reg"/>
    <property type="match status" value="1"/>
</dbReference>
<evidence type="ECO:0000313" key="5">
    <source>
        <dbReference type="EMBL" id="SNT31167.1"/>
    </source>
</evidence>
<dbReference type="GO" id="GO:0043565">
    <property type="term" value="F:sequence-specific DNA binding"/>
    <property type="evidence" value="ECO:0007669"/>
    <property type="project" value="InterPro"/>
</dbReference>
<keyword evidence="1" id="KW-0805">Transcription regulation</keyword>
<sequence length="201" mass="22256">MRCHHYELSKEIPTTDVNIILYRLHMATEHSESPRQRPAAPKDVRRAPLDAIDHILIDELRRDARMPNNALAAAAGIAPSTALGRVRSLVERGVIRGFHAEIDPDALGQGIQAMISVRLQADARRRISEFGEQIAALPETLNIYFIAGADDFLIHVSTVDTAALRHFVVDNLSAHPAVAATETILIFEHIRPRGQRAPMTD</sequence>
<dbReference type="EMBL" id="FZOW01000013">
    <property type="protein sequence ID" value="SNT31167.1"/>
    <property type="molecule type" value="Genomic_DNA"/>
</dbReference>
<keyword evidence="6" id="KW-1185">Reference proteome</keyword>
<dbReference type="SUPFAM" id="SSF46785">
    <property type="entry name" value="Winged helix' DNA-binding domain"/>
    <property type="match status" value="1"/>
</dbReference>
<dbReference type="Gene3D" id="3.30.70.920">
    <property type="match status" value="1"/>
</dbReference>
<evidence type="ECO:0000256" key="2">
    <source>
        <dbReference type="ARBA" id="ARBA00023125"/>
    </source>
</evidence>